<keyword evidence="3" id="KW-0804">Transcription</keyword>
<evidence type="ECO:0000256" key="1">
    <source>
        <dbReference type="ARBA" id="ARBA00023015"/>
    </source>
</evidence>
<keyword evidence="6" id="KW-1185">Reference proteome</keyword>
<organism evidence="5 6">
    <name type="scientific">Bifidobacterium apousia</name>
    <dbReference type="NCBI Taxonomy" id="2750996"/>
    <lineage>
        <taxon>Bacteria</taxon>
        <taxon>Bacillati</taxon>
        <taxon>Actinomycetota</taxon>
        <taxon>Actinomycetes</taxon>
        <taxon>Bifidobacteriales</taxon>
        <taxon>Bifidobacteriaceae</taxon>
        <taxon>Bifidobacterium</taxon>
    </lineage>
</organism>
<dbReference type="InterPro" id="IPR046335">
    <property type="entry name" value="LacI/GalR-like_sensor"/>
</dbReference>
<evidence type="ECO:0000313" key="6">
    <source>
        <dbReference type="Proteomes" id="UP000316508"/>
    </source>
</evidence>
<keyword evidence="2" id="KW-0238">DNA-binding</keyword>
<dbReference type="Pfam" id="PF13377">
    <property type="entry name" value="Peripla_BP_3"/>
    <property type="match status" value="1"/>
</dbReference>
<protein>
    <submittedName>
        <fullName evidence="5">LacI family transcriptional regulator</fullName>
    </submittedName>
</protein>
<dbReference type="CDD" id="cd06267">
    <property type="entry name" value="PBP1_LacI_sugar_binding-like"/>
    <property type="match status" value="1"/>
</dbReference>
<dbReference type="EMBL" id="VMHK01000001">
    <property type="protein sequence ID" value="TSJ84282.1"/>
    <property type="molecule type" value="Genomic_DNA"/>
</dbReference>
<evidence type="ECO:0000256" key="2">
    <source>
        <dbReference type="ARBA" id="ARBA00023125"/>
    </source>
</evidence>
<dbReference type="InterPro" id="IPR010982">
    <property type="entry name" value="Lambda_DNA-bd_dom_sf"/>
</dbReference>
<dbReference type="GO" id="GO:0000976">
    <property type="term" value="F:transcription cis-regulatory region binding"/>
    <property type="evidence" value="ECO:0007669"/>
    <property type="project" value="TreeGrafter"/>
</dbReference>
<evidence type="ECO:0000256" key="3">
    <source>
        <dbReference type="ARBA" id="ARBA00023163"/>
    </source>
</evidence>
<gene>
    <name evidence="5" type="ORF">FPK30_02135</name>
</gene>
<dbReference type="SMART" id="SM00354">
    <property type="entry name" value="HTH_LACI"/>
    <property type="match status" value="1"/>
</dbReference>
<dbReference type="Gene3D" id="1.10.260.40">
    <property type="entry name" value="lambda repressor-like DNA-binding domains"/>
    <property type="match status" value="1"/>
</dbReference>
<feature type="domain" description="HTH lacI-type" evidence="4">
    <location>
        <begin position="16"/>
        <end position="70"/>
    </location>
</feature>
<dbReference type="AlphaFoldDB" id="A0A556R5V9"/>
<proteinExistence type="predicted"/>
<dbReference type="PROSITE" id="PS50932">
    <property type="entry name" value="HTH_LACI_2"/>
    <property type="match status" value="1"/>
</dbReference>
<dbReference type="GO" id="GO:0003700">
    <property type="term" value="F:DNA-binding transcription factor activity"/>
    <property type="evidence" value="ECO:0007669"/>
    <property type="project" value="TreeGrafter"/>
</dbReference>
<evidence type="ECO:0000313" key="5">
    <source>
        <dbReference type="EMBL" id="TSJ84282.1"/>
    </source>
</evidence>
<dbReference type="PANTHER" id="PTHR30146">
    <property type="entry name" value="LACI-RELATED TRANSCRIPTIONAL REPRESSOR"/>
    <property type="match status" value="1"/>
</dbReference>
<dbReference type="InterPro" id="IPR028082">
    <property type="entry name" value="Peripla_BP_I"/>
</dbReference>
<dbReference type="Proteomes" id="UP000316508">
    <property type="component" value="Unassembled WGS sequence"/>
</dbReference>
<comment type="caution">
    <text evidence="5">The sequence shown here is derived from an EMBL/GenBank/DDBJ whole genome shotgun (WGS) entry which is preliminary data.</text>
</comment>
<sequence length="360" mass="39699">MTIHFPGKPLKRQQPATIQNVAERAGVSISTVSRSFSRPDLVAANTRKRVLQVAKDLDFSVARSSGALRSGRSYRIAVLLPGSPATWFLSQIIAGLDSVLHRNGYDLSFYRIRNAADQEQFFSDLPTRKNADAVVVPSFNISQVGIDRLSNLGVPIAGINMQNKAGLTLDSFIKDRATMREIVDHLIFLGHRDIAYIGFSPSNSLRFSAMERLQGFREACRNAIAPVHTSIMTLDEHDVVDDVLEPERVITQILQLPHLPTAICCQQDGIAIPLACRLCQKGLSIPDTVSITGFDDSTYAEPFNLTTAHQDPEDMANGIGEKLLRLLNGRTVDTPFEEFPSPLVIRTSTARPRQSEPLIP</sequence>
<reference evidence="5 6" key="1">
    <citation type="submission" date="2019-07" db="EMBL/GenBank/DDBJ databases">
        <title>Bifidobacterium asteroides genomes.</title>
        <authorList>
            <person name="Zheng H."/>
        </authorList>
    </citation>
    <scope>NUCLEOTIDE SEQUENCE [LARGE SCALE GENOMIC DNA]</scope>
    <source>
        <strain evidence="5 6">W8102</strain>
    </source>
</reference>
<dbReference type="SUPFAM" id="SSF47413">
    <property type="entry name" value="lambda repressor-like DNA-binding domains"/>
    <property type="match status" value="1"/>
</dbReference>
<evidence type="ECO:0000259" key="4">
    <source>
        <dbReference type="PROSITE" id="PS50932"/>
    </source>
</evidence>
<dbReference type="InterPro" id="IPR000843">
    <property type="entry name" value="HTH_LacI"/>
</dbReference>
<name>A0A556R5V9_9BIFI</name>
<keyword evidence="1" id="KW-0805">Transcription regulation</keyword>
<accession>A0A556R5V9</accession>
<dbReference type="SUPFAM" id="SSF53822">
    <property type="entry name" value="Periplasmic binding protein-like I"/>
    <property type="match status" value="1"/>
</dbReference>
<dbReference type="CDD" id="cd01392">
    <property type="entry name" value="HTH_LacI"/>
    <property type="match status" value="1"/>
</dbReference>
<dbReference type="Pfam" id="PF00356">
    <property type="entry name" value="LacI"/>
    <property type="match status" value="1"/>
</dbReference>
<dbReference type="PANTHER" id="PTHR30146:SF109">
    <property type="entry name" value="HTH-TYPE TRANSCRIPTIONAL REGULATOR GALS"/>
    <property type="match status" value="1"/>
</dbReference>
<dbReference type="Gene3D" id="3.40.50.2300">
    <property type="match status" value="2"/>
</dbReference>